<dbReference type="EMBL" id="BAABME010006153">
    <property type="protein sequence ID" value="GAA0167603.1"/>
    <property type="molecule type" value="Genomic_DNA"/>
</dbReference>
<feature type="region of interest" description="Disordered" evidence="1">
    <location>
        <begin position="338"/>
        <end position="360"/>
    </location>
</feature>
<feature type="compositionally biased region" description="Basic residues" evidence="1">
    <location>
        <begin position="73"/>
        <end position="85"/>
    </location>
</feature>
<accession>A0AAV3QVE4</accession>
<evidence type="ECO:0000256" key="1">
    <source>
        <dbReference type="SAM" id="MobiDB-lite"/>
    </source>
</evidence>
<name>A0AAV3QVE4_LITER</name>
<protein>
    <submittedName>
        <fullName evidence="2">Uncharacterized protein</fullName>
    </submittedName>
</protein>
<reference evidence="2 3" key="1">
    <citation type="submission" date="2024-01" db="EMBL/GenBank/DDBJ databases">
        <title>The complete chloroplast genome sequence of Lithospermum erythrorhizon: insights into the phylogenetic relationship among Boraginaceae species and the maternal lineages of purple gromwells.</title>
        <authorList>
            <person name="Okada T."/>
            <person name="Watanabe K."/>
        </authorList>
    </citation>
    <scope>NUCLEOTIDE SEQUENCE [LARGE SCALE GENOMIC DNA]</scope>
</reference>
<dbReference type="Proteomes" id="UP001454036">
    <property type="component" value="Unassembled WGS sequence"/>
</dbReference>
<dbReference type="AlphaFoldDB" id="A0AAV3QVE4"/>
<feature type="compositionally biased region" description="Acidic residues" evidence="1">
    <location>
        <begin position="339"/>
        <end position="357"/>
    </location>
</feature>
<evidence type="ECO:0000313" key="2">
    <source>
        <dbReference type="EMBL" id="GAA0167603.1"/>
    </source>
</evidence>
<feature type="region of interest" description="Disordered" evidence="1">
    <location>
        <begin position="63"/>
        <end position="101"/>
    </location>
</feature>
<gene>
    <name evidence="2" type="ORF">LIER_22492</name>
</gene>
<proteinExistence type="predicted"/>
<sequence length="372" mass="41265">MEEVDFDAMLGERPSFFDRVKIKSKMKPRESMVPADFVHVAPLPLTVVLVPQVRSMLKRIANDIPTSTSNPSKKAKKVVSPKKSSKPLARDSGEEETCSQVGPVVPKATLPTIVVDVASSVTLSDPVPHHRDNLHEGRISLREELNAPFPPKAPSPTSVAQHLAATPEDEVHHREGKAPMPAYDGKYLEIPNLEISLGSPWNSQKLYYHLTRPLFSKKMAAQYKPLRDPYSTLAQSIKHIVQEKEAAQDAAKSWDVERAKLISERDASLAHYNELERAKVADALRVTEALDQANKDRDVALASVASSHLFPDLLTLFNEEKALRPDWYGDLTIDASTPLEEENAEEAGVEEVEEGSEDSSPAPRLFYLLVLM</sequence>
<organism evidence="2 3">
    <name type="scientific">Lithospermum erythrorhizon</name>
    <name type="common">Purple gromwell</name>
    <name type="synonym">Lithospermum officinale var. erythrorhizon</name>
    <dbReference type="NCBI Taxonomy" id="34254"/>
    <lineage>
        <taxon>Eukaryota</taxon>
        <taxon>Viridiplantae</taxon>
        <taxon>Streptophyta</taxon>
        <taxon>Embryophyta</taxon>
        <taxon>Tracheophyta</taxon>
        <taxon>Spermatophyta</taxon>
        <taxon>Magnoliopsida</taxon>
        <taxon>eudicotyledons</taxon>
        <taxon>Gunneridae</taxon>
        <taxon>Pentapetalae</taxon>
        <taxon>asterids</taxon>
        <taxon>lamiids</taxon>
        <taxon>Boraginales</taxon>
        <taxon>Boraginaceae</taxon>
        <taxon>Boraginoideae</taxon>
        <taxon>Lithospermeae</taxon>
        <taxon>Lithospermum</taxon>
    </lineage>
</organism>
<evidence type="ECO:0000313" key="3">
    <source>
        <dbReference type="Proteomes" id="UP001454036"/>
    </source>
</evidence>
<keyword evidence="3" id="KW-1185">Reference proteome</keyword>
<comment type="caution">
    <text evidence="2">The sequence shown here is derived from an EMBL/GenBank/DDBJ whole genome shotgun (WGS) entry which is preliminary data.</text>
</comment>